<evidence type="ECO:0000259" key="4">
    <source>
        <dbReference type="PROSITE" id="PS51118"/>
    </source>
</evidence>
<dbReference type="InterPro" id="IPR036390">
    <property type="entry name" value="WH_DNA-bd_sf"/>
</dbReference>
<accession>A0ABS2P2J5</accession>
<comment type="caution">
    <text evidence="5">The sequence shown here is derived from an EMBL/GenBank/DDBJ whole genome shotgun (WGS) entry which is preliminary data.</text>
</comment>
<gene>
    <name evidence="5" type="ORF">JOC95_003026</name>
</gene>
<dbReference type="InterPro" id="IPR036388">
    <property type="entry name" value="WH-like_DNA-bd_sf"/>
</dbReference>
<evidence type="ECO:0000256" key="3">
    <source>
        <dbReference type="ARBA" id="ARBA00023163"/>
    </source>
</evidence>
<dbReference type="EMBL" id="JAFBED010000006">
    <property type="protein sequence ID" value="MBM7621153.1"/>
    <property type="molecule type" value="Genomic_DNA"/>
</dbReference>
<keyword evidence="2 5" id="KW-0238">DNA-binding</keyword>
<protein>
    <submittedName>
        <fullName evidence="5">DNA-binding HxlR family transcriptional regulator</fullName>
    </submittedName>
</protein>
<dbReference type="PROSITE" id="PS51118">
    <property type="entry name" value="HTH_HXLR"/>
    <property type="match status" value="1"/>
</dbReference>
<evidence type="ECO:0000313" key="6">
    <source>
        <dbReference type="Proteomes" id="UP000737402"/>
    </source>
</evidence>
<reference evidence="5 6" key="1">
    <citation type="submission" date="2021-01" db="EMBL/GenBank/DDBJ databases">
        <title>Genomic Encyclopedia of Type Strains, Phase IV (KMG-IV): sequencing the most valuable type-strain genomes for metagenomic binning, comparative biology and taxonomic classification.</title>
        <authorList>
            <person name="Goeker M."/>
        </authorList>
    </citation>
    <scope>NUCLEOTIDE SEQUENCE [LARGE SCALE GENOMIC DNA]</scope>
    <source>
        <strain evidence="5 6">DSM 25879</strain>
    </source>
</reference>
<dbReference type="Pfam" id="PF01638">
    <property type="entry name" value="HxlR"/>
    <property type="match status" value="1"/>
</dbReference>
<sequence length="118" mass="13727">MDRDIKGNTRLENCPLTYSRNMIGGKWRLPILWAIRQNETLRYNELKRTVEGITNMMLSQSLKELESNGLIVRKQYLEMPPRVEYSLTVEGEELVDHLRALARWGKRMQGLQGHGGVE</sequence>
<evidence type="ECO:0000256" key="1">
    <source>
        <dbReference type="ARBA" id="ARBA00023015"/>
    </source>
</evidence>
<dbReference type="GO" id="GO:0003677">
    <property type="term" value="F:DNA binding"/>
    <property type="evidence" value="ECO:0007669"/>
    <property type="project" value="UniProtKB-KW"/>
</dbReference>
<keyword evidence="1" id="KW-0805">Transcription regulation</keyword>
<proteinExistence type="predicted"/>
<organism evidence="5 6">
    <name type="scientific">Sutcliffiella tianshenii</name>
    <dbReference type="NCBI Taxonomy" id="1463404"/>
    <lineage>
        <taxon>Bacteria</taxon>
        <taxon>Bacillati</taxon>
        <taxon>Bacillota</taxon>
        <taxon>Bacilli</taxon>
        <taxon>Bacillales</taxon>
        <taxon>Bacillaceae</taxon>
        <taxon>Sutcliffiella</taxon>
    </lineage>
</organism>
<keyword evidence="3" id="KW-0804">Transcription</keyword>
<dbReference type="Proteomes" id="UP000737402">
    <property type="component" value="Unassembled WGS sequence"/>
</dbReference>
<evidence type="ECO:0000256" key="2">
    <source>
        <dbReference type="ARBA" id="ARBA00023125"/>
    </source>
</evidence>
<dbReference type="InterPro" id="IPR002577">
    <property type="entry name" value="HTH_HxlR"/>
</dbReference>
<evidence type="ECO:0000313" key="5">
    <source>
        <dbReference type="EMBL" id="MBM7621153.1"/>
    </source>
</evidence>
<dbReference type="RefSeq" id="WP_204417845.1">
    <property type="nucleotide sequence ID" value="NZ_JAFBED010000006.1"/>
</dbReference>
<dbReference type="PANTHER" id="PTHR33204:SF29">
    <property type="entry name" value="TRANSCRIPTIONAL REGULATOR"/>
    <property type="match status" value="1"/>
</dbReference>
<name>A0ABS2P2J5_9BACI</name>
<dbReference type="PANTHER" id="PTHR33204">
    <property type="entry name" value="TRANSCRIPTIONAL REGULATOR, MARR FAMILY"/>
    <property type="match status" value="1"/>
</dbReference>
<feature type="domain" description="HTH hxlR-type" evidence="4">
    <location>
        <begin position="14"/>
        <end position="113"/>
    </location>
</feature>
<dbReference type="Gene3D" id="1.10.10.10">
    <property type="entry name" value="Winged helix-like DNA-binding domain superfamily/Winged helix DNA-binding domain"/>
    <property type="match status" value="1"/>
</dbReference>
<dbReference type="SUPFAM" id="SSF46785">
    <property type="entry name" value="Winged helix' DNA-binding domain"/>
    <property type="match status" value="1"/>
</dbReference>
<keyword evidence="6" id="KW-1185">Reference proteome</keyword>